<proteinExistence type="predicted"/>
<dbReference type="SUPFAM" id="SSF51391">
    <property type="entry name" value="Thiamin phosphate synthase"/>
    <property type="match status" value="1"/>
</dbReference>
<dbReference type="PANTHER" id="PTHR20857:SF22">
    <property type="entry name" value="THIAZOLE TAUTOMERASE"/>
    <property type="match status" value="1"/>
</dbReference>
<organism evidence="4 5">
    <name type="scientific">Paenibacillus phytohabitans</name>
    <dbReference type="NCBI Taxonomy" id="2654978"/>
    <lineage>
        <taxon>Bacteria</taxon>
        <taxon>Bacillati</taxon>
        <taxon>Bacillota</taxon>
        <taxon>Bacilli</taxon>
        <taxon>Bacillales</taxon>
        <taxon>Paenibacillaceae</taxon>
        <taxon>Paenibacillus</taxon>
    </lineage>
</organism>
<accession>A0ABX1YMQ5</accession>
<dbReference type="InterPro" id="IPR013785">
    <property type="entry name" value="Aldolase_TIM"/>
</dbReference>
<dbReference type="Pfam" id="PF02581">
    <property type="entry name" value="TMP-TENI"/>
    <property type="match status" value="1"/>
</dbReference>
<dbReference type="Gene3D" id="3.20.20.70">
    <property type="entry name" value="Aldolase class I"/>
    <property type="match status" value="1"/>
</dbReference>
<evidence type="ECO:0000259" key="3">
    <source>
        <dbReference type="Pfam" id="PF02581"/>
    </source>
</evidence>
<name>A0ABX1YMQ5_9BACL</name>
<feature type="domain" description="Thiamine phosphate synthase/TenI" evidence="3">
    <location>
        <begin position="6"/>
        <end position="180"/>
    </location>
</feature>
<dbReference type="InterPro" id="IPR022998">
    <property type="entry name" value="ThiamineP_synth_TenI"/>
</dbReference>
<evidence type="ECO:0000313" key="4">
    <source>
        <dbReference type="EMBL" id="NOU81128.1"/>
    </source>
</evidence>
<protein>
    <submittedName>
        <fullName evidence="4">Thiazole tautomerase TenI</fullName>
    </submittedName>
</protein>
<evidence type="ECO:0000256" key="2">
    <source>
        <dbReference type="ARBA" id="ARBA00022977"/>
    </source>
</evidence>
<dbReference type="EMBL" id="WHOB01000059">
    <property type="protein sequence ID" value="NOU81128.1"/>
    <property type="molecule type" value="Genomic_DNA"/>
</dbReference>
<sequence>MKEIHLISDGRLNPEQFAGLAAAVHTMVDYIHLREKALSARELLAAAERLLQAGVPPSKLVINDRIDVALAAGAAGVQLAWHSLPPAKARGIAPGLRLGRSVHSPEEAARAGQQGADFCLYGHVFPTACKPGQRERGLAQLELAVRSSSIPLIAIGGITPGNTGIVLSKGAAGIAVMSGICGATDPAGAAQAYRSSVQAAAYAEVLNEAPLPGKGGELE</sequence>
<keyword evidence="2" id="KW-0784">Thiamine biosynthesis</keyword>
<dbReference type="PANTHER" id="PTHR20857">
    <property type="entry name" value="THIAMINE-PHOSPHATE PYROPHOSPHORYLASE"/>
    <property type="match status" value="1"/>
</dbReference>
<reference evidence="4 5" key="1">
    <citation type="submission" date="2019-10" db="EMBL/GenBank/DDBJ databases">
        <title>Description of Paenibacillus terricola sp. nov.</title>
        <authorList>
            <person name="Carlier A."/>
            <person name="Qi S."/>
        </authorList>
    </citation>
    <scope>NUCLEOTIDE SEQUENCE [LARGE SCALE GENOMIC DNA]</scope>
    <source>
        <strain evidence="4 5">LMG 31459</strain>
    </source>
</reference>
<evidence type="ECO:0000256" key="1">
    <source>
        <dbReference type="ARBA" id="ARBA00004948"/>
    </source>
</evidence>
<gene>
    <name evidence="4" type="ORF">GC101_19895</name>
</gene>
<dbReference type="InterPro" id="IPR036206">
    <property type="entry name" value="ThiamineP_synth_sf"/>
</dbReference>
<evidence type="ECO:0000313" key="5">
    <source>
        <dbReference type="Proteomes" id="UP000596857"/>
    </source>
</evidence>
<dbReference type="CDD" id="cd00564">
    <property type="entry name" value="TMP_TenI"/>
    <property type="match status" value="1"/>
</dbReference>
<keyword evidence="5" id="KW-1185">Reference proteome</keyword>
<comment type="caution">
    <text evidence="4">The sequence shown here is derived from an EMBL/GenBank/DDBJ whole genome shotgun (WGS) entry which is preliminary data.</text>
</comment>
<dbReference type="Proteomes" id="UP000596857">
    <property type="component" value="Unassembled WGS sequence"/>
</dbReference>
<comment type="pathway">
    <text evidence="1">Cofactor biosynthesis; thiamine diphosphate biosynthesis.</text>
</comment>